<proteinExistence type="predicted"/>
<feature type="transmembrane region" description="Helical" evidence="1">
    <location>
        <begin position="122"/>
        <end position="143"/>
    </location>
</feature>
<dbReference type="Gene3D" id="1.10.287.630">
    <property type="entry name" value="Helix hairpin bin"/>
    <property type="match status" value="1"/>
</dbReference>
<dbReference type="AlphaFoldDB" id="A0AAR5PJW6"/>
<dbReference type="PROSITE" id="PS00889">
    <property type="entry name" value="CNMP_BINDING_2"/>
    <property type="match status" value="1"/>
</dbReference>
<keyword evidence="1" id="KW-0472">Membrane</keyword>
<dbReference type="SUPFAM" id="SSF51206">
    <property type="entry name" value="cAMP-binding domain-like"/>
    <property type="match status" value="1"/>
</dbReference>
<dbReference type="GO" id="GO:0098855">
    <property type="term" value="C:HCN channel complex"/>
    <property type="evidence" value="ECO:0007669"/>
    <property type="project" value="TreeGrafter"/>
</dbReference>
<dbReference type="CDD" id="cd00038">
    <property type="entry name" value="CAP_ED"/>
    <property type="match status" value="1"/>
</dbReference>
<dbReference type="InterPro" id="IPR018488">
    <property type="entry name" value="cNMP-bd_CS"/>
</dbReference>
<dbReference type="PROSITE" id="PS50042">
    <property type="entry name" value="CNMP_BINDING_3"/>
    <property type="match status" value="1"/>
</dbReference>
<dbReference type="Gene3D" id="2.60.120.10">
    <property type="entry name" value="Jelly Rolls"/>
    <property type="match status" value="1"/>
</dbReference>
<evidence type="ECO:0000313" key="3">
    <source>
        <dbReference type="EnsemblMetazoa" id="XP_019761328.1"/>
    </source>
</evidence>
<dbReference type="InterPro" id="IPR018490">
    <property type="entry name" value="cNMP-bd_dom_sf"/>
</dbReference>
<keyword evidence="1" id="KW-1133">Transmembrane helix</keyword>
<dbReference type="RefSeq" id="XP_019761328.1">
    <property type="nucleotide sequence ID" value="XM_019905769.2"/>
</dbReference>
<feature type="transmembrane region" description="Helical" evidence="1">
    <location>
        <begin position="312"/>
        <end position="333"/>
    </location>
</feature>
<sequence>MYSRDSSIRLHQTLPTLDLEYPPIPENISNWERTKLRFHHLLLVSATHPNTMEYFKSEVAVLQEKKRHFDNFKYTVHPLSKFNQIYEVWCFFFYGMLLFFKTYDFAFIRINITNPFSSRSGITITTVVVDVLSLLNIFLQFFIGYTVQRLRYVELDKSKISLRYLTNGLFFCDLFSSIPRVLTWNSSPLVFVIILSLTLLKLRRITTFIRLLQPTARFFRIKSNTKTFLFGFFFIVALIMHVMTCFHVGIPRYRLTLTLAPLNRSYVTGYLLSLPPSRQYVITFFKSAQYTFLIDIPYLRDHSLPEELSFCFINYIVGKLLIAVIWIVLLYTYMSQRVLRVKFEEVMTELKEYMLAKQLPLDLKKRLISYYRYKYRNVFFNEVFIRTVLSDNLKREIDVFLRKSLIKQVSIFSQIPARTVKQIVTHLIPEIYLPNDMIIQSATYGDCMYFIERGTVAVFTPSGREICHLNDGAYFGEVSIIMPDQKRTASIIAIETTRTFKLRKEHFDACFQKDEQVYSMLLESAKTRIEETKQMELNYKQLLFEQIYARPSDSLQEDIEDELV</sequence>
<feature type="transmembrane region" description="Helical" evidence="1">
    <location>
        <begin position="88"/>
        <end position="110"/>
    </location>
</feature>
<evidence type="ECO:0000259" key="2">
    <source>
        <dbReference type="PROSITE" id="PS50042"/>
    </source>
</evidence>
<dbReference type="PANTHER" id="PTHR45689:SF14">
    <property type="entry name" value="CYCLIC NUCLEOTIDE-GATED CATION CHANNEL SUBUNIT A-LIKE PROTEIN"/>
    <property type="match status" value="1"/>
</dbReference>
<evidence type="ECO:0000313" key="4">
    <source>
        <dbReference type="Proteomes" id="UP000019118"/>
    </source>
</evidence>
<feature type="domain" description="Cyclic nucleotide-binding" evidence="2">
    <location>
        <begin position="411"/>
        <end position="507"/>
    </location>
</feature>
<keyword evidence="1" id="KW-0812">Transmembrane</keyword>
<dbReference type="GeneID" id="109538518"/>
<dbReference type="Proteomes" id="UP000019118">
    <property type="component" value="Unassembled WGS sequence"/>
</dbReference>
<organism evidence="3 4">
    <name type="scientific">Dendroctonus ponderosae</name>
    <name type="common">Mountain pine beetle</name>
    <dbReference type="NCBI Taxonomy" id="77166"/>
    <lineage>
        <taxon>Eukaryota</taxon>
        <taxon>Metazoa</taxon>
        <taxon>Ecdysozoa</taxon>
        <taxon>Arthropoda</taxon>
        <taxon>Hexapoda</taxon>
        <taxon>Insecta</taxon>
        <taxon>Pterygota</taxon>
        <taxon>Neoptera</taxon>
        <taxon>Endopterygota</taxon>
        <taxon>Coleoptera</taxon>
        <taxon>Polyphaga</taxon>
        <taxon>Cucujiformia</taxon>
        <taxon>Curculionidae</taxon>
        <taxon>Scolytinae</taxon>
        <taxon>Dendroctonus</taxon>
    </lineage>
</organism>
<feature type="transmembrane region" description="Helical" evidence="1">
    <location>
        <begin position="164"/>
        <end position="182"/>
    </location>
</feature>
<keyword evidence="4" id="KW-1185">Reference proteome</keyword>
<feature type="transmembrane region" description="Helical" evidence="1">
    <location>
        <begin position="188"/>
        <end position="206"/>
    </location>
</feature>
<dbReference type="GO" id="GO:0003254">
    <property type="term" value="P:regulation of membrane depolarization"/>
    <property type="evidence" value="ECO:0007669"/>
    <property type="project" value="TreeGrafter"/>
</dbReference>
<name>A0AAR5PJW6_DENPD</name>
<dbReference type="PANTHER" id="PTHR45689">
    <property type="entry name" value="I[[H]] CHANNEL, ISOFORM E"/>
    <property type="match status" value="1"/>
</dbReference>
<dbReference type="InterPro" id="IPR000595">
    <property type="entry name" value="cNMP-bd_dom"/>
</dbReference>
<dbReference type="KEGG" id="dpa:109538518"/>
<dbReference type="InterPro" id="IPR014710">
    <property type="entry name" value="RmlC-like_jellyroll"/>
</dbReference>
<dbReference type="InterPro" id="IPR051413">
    <property type="entry name" value="K/Na_HCN_channel"/>
</dbReference>
<evidence type="ECO:0000256" key="1">
    <source>
        <dbReference type="SAM" id="Phobius"/>
    </source>
</evidence>
<feature type="transmembrane region" description="Helical" evidence="1">
    <location>
        <begin position="227"/>
        <end position="250"/>
    </location>
</feature>
<accession>A0AAR5PJW6</accession>
<dbReference type="SMART" id="SM00100">
    <property type="entry name" value="cNMP"/>
    <property type="match status" value="1"/>
</dbReference>
<dbReference type="Pfam" id="PF00027">
    <property type="entry name" value="cNMP_binding"/>
    <property type="match status" value="1"/>
</dbReference>
<dbReference type="GO" id="GO:0035725">
    <property type="term" value="P:sodium ion transmembrane transport"/>
    <property type="evidence" value="ECO:0007669"/>
    <property type="project" value="TreeGrafter"/>
</dbReference>
<protein>
    <recommendedName>
        <fullName evidence="2">Cyclic nucleotide-binding domain-containing protein</fullName>
    </recommendedName>
</protein>
<reference evidence="3" key="2">
    <citation type="submission" date="2024-08" db="UniProtKB">
        <authorList>
            <consortium name="EnsemblMetazoa"/>
        </authorList>
    </citation>
    <scope>IDENTIFICATION</scope>
</reference>
<reference evidence="4" key="1">
    <citation type="journal article" date="2013" name="Genome Biol.">
        <title>Draft genome of the mountain pine beetle, Dendroctonus ponderosae Hopkins, a major forest pest.</title>
        <authorList>
            <person name="Keeling C.I."/>
            <person name="Yuen M.M."/>
            <person name="Liao N.Y."/>
            <person name="Docking T.R."/>
            <person name="Chan S.K."/>
            <person name="Taylor G.A."/>
            <person name="Palmquist D.L."/>
            <person name="Jackman S.D."/>
            <person name="Nguyen A."/>
            <person name="Li M."/>
            <person name="Henderson H."/>
            <person name="Janes J.K."/>
            <person name="Zhao Y."/>
            <person name="Pandoh P."/>
            <person name="Moore R."/>
            <person name="Sperling F.A."/>
            <person name="Huber D.P."/>
            <person name="Birol I."/>
            <person name="Jones S.J."/>
            <person name="Bohlmann J."/>
        </authorList>
    </citation>
    <scope>NUCLEOTIDE SEQUENCE</scope>
</reference>
<dbReference type="GO" id="GO:0005249">
    <property type="term" value="F:voltage-gated potassium channel activity"/>
    <property type="evidence" value="ECO:0007669"/>
    <property type="project" value="TreeGrafter"/>
</dbReference>
<dbReference type="EnsemblMetazoa" id="XM_019905769.1">
    <property type="protein sequence ID" value="XP_019761328.1"/>
    <property type="gene ID" value="LOC109538518"/>
</dbReference>